<keyword evidence="4 7" id="KW-1133">Transmembrane helix</keyword>
<dbReference type="PANTHER" id="PTHR30213">
    <property type="entry name" value="INNER MEMBRANE PROTEIN YHJD"/>
    <property type="match status" value="1"/>
</dbReference>
<dbReference type="RefSeq" id="WP_289841199.1">
    <property type="nucleotide sequence ID" value="NZ_CATKSH010000009.1"/>
</dbReference>
<feature type="transmembrane region" description="Helical" evidence="7">
    <location>
        <begin position="240"/>
        <end position="263"/>
    </location>
</feature>
<evidence type="ECO:0000256" key="3">
    <source>
        <dbReference type="ARBA" id="ARBA00022692"/>
    </source>
</evidence>
<keyword evidence="9" id="KW-1185">Reference proteome</keyword>
<dbReference type="EMBL" id="CATKSH010000009">
    <property type="protein sequence ID" value="CAI9120899.1"/>
    <property type="molecule type" value="Genomic_DNA"/>
</dbReference>
<evidence type="ECO:0000256" key="5">
    <source>
        <dbReference type="ARBA" id="ARBA00023136"/>
    </source>
</evidence>
<keyword evidence="2" id="KW-1003">Cell membrane</keyword>
<evidence type="ECO:0000256" key="7">
    <source>
        <dbReference type="SAM" id="Phobius"/>
    </source>
</evidence>
<keyword evidence="5 7" id="KW-0472">Membrane</keyword>
<feature type="region of interest" description="Disordered" evidence="6">
    <location>
        <begin position="1"/>
        <end position="48"/>
    </location>
</feature>
<evidence type="ECO:0000256" key="4">
    <source>
        <dbReference type="ARBA" id="ARBA00022989"/>
    </source>
</evidence>
<dbReference type="GO" id="GO:0005886">
    <property type="term" value="C:plasma membrane"/>
    <property type="evidence" value="ECO:0007669"/>
    <property type="project" value="UniProtKB-SubCell"/>
</dbReference>
<dbReference type="Proteomes" id="UP001176960">
    <property type="component" value="Unassembled WGS sequence"/>
</dbReference>
<evidence type="ECO:0000313" key="8">
    <source>
        <dbReference type="EMBL" id="CAI9120899.1"/>
    </source>
</evidence>
<dbReference type="PANTHER" id="PTHR30213:SF0">
    <property type="entry name" value="UPF0761 MEMBRANE PROTEIN YIHY"/>
    <property type="match status" value="1"/>
</dbReference>
<comment type="subcellular location">
    <subcellularLocation>
        <location evidence="1">Cell membrane</location>
        <topology evidence="1">Multi-pass membrane protein</topology>
    </subcellularLocation>
</comment>
<dbReference type="InterPro" id="IPR017039">
    <property type="entry name" value="Virul_fac_BrkB"/>
</dbReference>
<proteinExistence type="predicted"/>
<comment type="caution">
    <text evidence="8">The sequence shown here is derived from an EMBL/GenBank/DDBJ whole genome shotgun (WGS) entry which is preliminary data.</text>
</comment>
<feature type="transmembrane region" description="Helical" evidence="7">
    <location>
        <begin position="275"/>
        <end position="298"/>
    </location>
</feature>
<feature type="transmembrane region" description="Helical" evidence="7">
    <location>
        <begin position="76"/>
        <end position="103"/>
    </location>
</feature>
<organism evidence="8 9">
    <name type="scientific">Brytella acorum</name>
    <dbReference type="NCBI Taxonomy" id="2959299"/>
    <lineage>
        <taxon>Bacteria</taxon>
        <taxon>Pseudomonadati</taxon>
        <taxon>Pseudomonadota</taxon>
        <taxon>Alphaproteobacteria</taxon>
        <taxon>Acetobacterales</taxon>
        <taxon>Acetobacteraceae</taxon>
        <taxon>Brytella</taxon>
    </lineage>
</organism>
<evidence type="ECO:0000256" key="1">
    <source>
        <dbReference type="ARBA" id="ARBA00004651"/>
    </source>
</evidence>
<accession>A0AA35VCM4</accession>
<dbReference type="Pfam" id="PF03631">
    <property type="entry name" value="Virul_fac_BrkB"/>
    <property type="match status" value="1"/>
</dbReference>
<feature type="compositionally biased region" description="Basic and acidic residues" evidence="6">
    <location>
        <begin position="30"/>
        <end position="39"/>
    </location>
</feature>
<evidence type="ECO:0000256" key="2">
    <source>
        <dbReference type="ARBA" id="ARBA00022475"/>
    </source>
</evidence>
<evidence type="ECO:0000313" key="9">
    <source>
        <dbReference type="Proteomes" id="UP001176960"/>
    </source>
</evidence>
<feature type="compositionally biased region" description="Polar residues" evidence="6">
    <location>
        <begin position="1"/>
        <end position="11"/>
    </location>
</feature>
<gene>
    <name evidence="8" type="ORF">LMG32879_001739</name>
</gene>
<feature type="transmembrane region" description="Helical" evidence="7">
    <location>
        <begin position="187"/>
        <end position="220"/>
    </location>
</feature>
<dbReference type="AlphaFoldDB" id="A0AA35VCM4"/>
<name>A0AA35VCM4_9PROT</name>
<feature type="transmembrane region" description="Helical" evidence="7">
    <location>
        <begin position="310"/>
        <end position="331"/>
    </location>
</feature>
<feature type="transmembrane region" description="Helical" evidence="7">
    <location>
        <begin position="143"/>
        <end position="166"/>
    </location>
</feature>
<dbReference type="NCBIfam" id="TIGR00765">
    <property type="entry name" value="yihY_not_rbn"/>
    <property type="match status" value="1"/>
</dbReference>
<evidence type="ECO:0000256" key="6">
    <source>
        <dbReference type="SAM" id="MobiDB-lite"/>
    </source>
</evidence>
<keyword evidence="3 7" id="KW-0812">Transmembrane</keyword>
<sequence length="377" mass="40980">MIDASRQTSHAGESLPDGRDETVQLSGGRVDAHDTRSEGWDEPGTGALSPLRMPWSGWKLIVRQTIFELGSSQCSLAAGGCAFFSTLSLFPALSTLISLYGLVFDVQSVEPQLEVMRRLLPYGAYTLIGTQIHSLVTQPHSSLTIGLIFSFAVALWSASAATKSVLMALNIAYDVTEKRGFFAFQFMALATTFSGALGAGLTLAVMVALPALVHILPMYFGFSHLPYPLDFFMDYGTSALIKWGSTVLVLFFVFMALTMLYRFGPCRPAVAWRWVMPGSILSTLLWVLSSKIFSFYVAHYGGYNATYGPLGTVAAMMMWMFVSAYVVLLGAELNAGIEDRVVGRKPKLSAEAVEVMGEQRRVAEEVLRNAAAPSATP</sequence>
<reference evidence="8" key="1">
    <citation type="submission" date="2023-03" db="EMBL/GenBank/DDBJ databases">
        <authorList>
            <person name="Cleenwerck I."/>
        </authorList>
    </citation>
    <scope>NUCLEOTIDE SEQUENCE</scope>
    <source>
        <strain evidence="8">LMG 32879</strain>
    </source>
</reference>
<protein>
    <submittedName>
        <fullName evidence="8">YihY/virulence factor BrkB family protein</fullName>
    </submittedName>
</protein>